<dbReference type="Proteomes" id="UP000277191">
    <property type="component" value="Chromosome 2"/>
</dbReference>
<reference evidence="6 7" key="1">
    <citation type="submission" date="2018-12" db="EMBL/GenBank/DDBJ databases">
        <title>Cadmium resistance mechanism in endophytic bacteria Burkholderia cenocepacia YG-3.</title>
        <authorList>
            <person name="Zhang X."/>
            <person name="Wang X."/>
            <person name="Zhu Y."/>
        </authorList>
    </citation>
    <scope>NUCLEOTIDE SEQUENCE [LARGE SCALE GENOMIC DNA]</scope>
    <source>
        <strain evidence="6 7">YG-3</strain>
    </source>
</reference>
<dbReference type="NCBIfam" id="TIGR00205">
    <property type="entry name" value="fliE"/>
    <property type="match status" value="1"/>
</dbReference>
<comment type="similarity">
    <text evidence="2 4">Belongs to the FliE family.</text>
</comment>
<gene>
    <name evidence="4 6" type="primary">fliE</name>
    <name evidence="6" type="ORF">D5R55_19115</name>
</gene>
<keyword evidence="6" id="KW-0282">Flagellum</keyword>
<evidence type="ECO:0000256" key="2">
    <source>
        <dbReference type="ARBA" id="ARBA00009272"/>
    </source>
</evidence>
<sequence length="106" mass="11212">MTVDLSSAMLDSIRQSVIQKNDDPKTEAASADIAGGFADLLKQAVRGTDAQQHHADDLVTAVETGASDDLVGAMLASQQASLSFSTMVQVRNKVTSAFDDIIKMQV</sequence>
<accession>A0A3S9NBI3</accession>
<dbReference type="EMBL" id="CP034546">
    <property type="protein sequence ID" value="AZQ53099.1"/>
    <property type="molecule type" value="Genomic_DNA"/>
</dbReference>
<evidence type="ECO:0000256" key="4">
    <source>
        <dbReference type="HAMAP-Rule" id="MF_00724"/>
    </source>
</evidence>
<proteinExistence type="inferred from homology"/>
<evidence type="ECO:0000256" key="1">
    <source>
        <dbReference type="ARBA" id="ARBA00004117"/>
    </source>
</evidence>
<dbReference type="PANTHER" id="PTHR34653">
    <property type="match status" value="1"/>
</dbReference>
<protein>
    <recommendedName>
        <fullName evidence="4 5">Flagellar hook-basal body complex protein FliE</fullName>
    </recommendedName>
</protein>
<evidence type="ECO:0000313" key="7">
    <source>
        <dbReference type="Proteomes" id="UP000277191"/>
    </source>
</evidence>
<dbReference type="AlphaFoldDB" id="A0A3S9NBI3"/>
<dbReference type="GO" id="GO:0003774">
    <property type="term" value="F:cytoskeletal motor activity"/>
    <property type="evidence" value="ECO:0007669"/>
    <property type="project" value="InterPro"/>
</dbReference>
<name>A0A3S9NBI3_9BURK</name>
<dbReference type="Pfam" id="PF02049">
    <property type="entry name" value="FliE"/>
    <property type="match status" value="1"/>
</dbReference>
<dbReference type="InterPro" id="IPR001624">
    <property type="entry name" value="FliE"/>
</dbReference>
<organism evidence="6 7">
    <name type="scientific">Burkholderia cenocepacia</name>
    <dbReference type="NCBI Taxonomy" id="95486"/>
    <lineage>
        <taxon>Bacteria</taxon>
        <taxon>Pseudomonadati</taxon>
        <taxon>Pseudomonadota</taxon>
        <taxon>Betaproteobacteria</taxon>
        <taxon>Burkholderiales</taxon>
        <taxon>Burkholderiaceae</taxon>
        <taxon>Burkholderia</taxon>
        <taxon>Burkholderia cepacia complex</taxon>
    </lineage>
</organism>
<dbReference type="PANTHER" id="PTHR34653:SF1">
    <property type="entry name" value="FLAGELLAR HOOK-BASAL BODY COMPLEX PROTEIN FLIE"/>
    <property type="match status" value="1"/>
</dbReference>
<evidence type="ECO:0000313" key="6">
    <source>
        <dbReference type="EMBL" id="AZQ53099.1"/>
    </source>
</evidence>
<comment type="subcellular location">
    <subcellularLocation>
        <location evidence="1 4">Bacterial flagellum basal body</location>
    </subcellularLocation>
</comment>
<dbReference type="HAMAP" id="MF_00724">
    <property type="entry name" value="FliE"/>
    <property type="match status" value="1"/>
</dbReference>
<keyword evidence="6" id="KW-0969">Cilium</keyword>
<evidence type="ECO:0000256" key="3">
    <source>
        <dbReference type="ARBA" id="ARBA00023143"/>
    </source>
</evidence>
<dbReference type="GO" id="GO:0009425">
    <property type="term" value="C:bacterial-type flagellum basal body"/>
    <property type="evidence" value="ECO:0007669"/>
    <property type="project" value="UniProtKB-SubCell"/>
</dbReference>
<dbReference type="GO" id="GO:0005198">
    <property type="term" value="F:structural molecule activity"/>
    <property type="evidence" value="ECO:0007669"/>
    <property type="project" value="UniProtKB-UniRule"/>
</dbReference>
<dbReference type="GO" id="GO:0071973">
    <property type="term" value="P:bacterial-type flagellum-dependent cell motility"/>
    <property type="evidence" value="ECO:0007669"/>
    <property type="project" value="InterPro"/>
</dbReference>
<dbReference type="RefSeq" id="WP_126364778.1">
    <property type="nucleotide sequence ID" value="NZ_CP034546.1"/>
</dbReference>
<keyword evidence="3 4" id="KW-0975">Bacterial flagellum</keyword>
<keyword evidence="6" id="KW-0966">Cell projection</keyword>
<dbReference type="PRINTS" id="PR01006">
    <property type="entry name" value="FLGHOOKFLIE"/>
</dbReference>
<evidence type="ECO:0000256" key="5">
    <source>
        <dbReference type="NCBIfam" id="TIGR00205"/>
    </source>
</evidence>